<sequence>MSTELFKTWILFNIFIYVKFLLSKQSIRCHLARVQLALNDQAEMHFERCICPSDWRHPDDARRNTAGPFARSCGRSASCVRQNTCNGCRPS</sequence>
<organism evidence="1 2">
    <name type="scientific">Cardiocondyla obscurior</name>
    <dbReference type="NCBI Taxonomy" id="286306"/>
    <lineage>
        <taxon>Eukaryota</taxon>
        <taxon>Metazoa</taxon>
        <taxon>Ecdysozoa</taxon>
        <taxon>Arthropoda</taxon>
        <taxon>Hexapoda</taxon>
        <taxon>Insecta</taxon>
        <taxon>Pterygota</taxon>
        <taxon>Neoptera</taxon>
        <taxon>Endopterygota</taxon>
        <taxon>Hymenoptera</taxon>
        <taxon>Apocrita</taxon>
        <taxon>Aculeata</taxon>
        <taxon>Formicoidea</taxon>
        <taxon>Formicidae</taxon>
        <taxon>Myrmicinae</taxon>
        <taxon>Cardiocondyla</taxon>
    </lineage>
</organism>
<protein>
    <recommendedName>
        <fullName evidence="3">Secreted protein</fullName>
    </recommendedName>
</protein>
<proteinExistence type="predicted"/>
<dbReference type="EMBL" id="JADYXP020000023">
    <property type="protein sequence ID" value="KAL0102312.1"/>
    <property type="molecule type" value="Genomic_DNA"/>
</dbReference>
<gene>
    <name evidence="1" type="ORF">PUN28_018681</name>
</gene>
<reference evidence="1 2" key="1">
    <citation type="submission" date="2023-03" db="EMBL/GenBank/DDBJ databases">
        <title>High recombination rates correlate with genetic variation in Cardiocondyla obscurior ants.</title>
        <authorList>
            <person name="Errbii M."/>
        </authorList>
    </citation>
    <scope>NUCLEOTIDE SEQUENCE [LARGE SCALE GENOMIC DNA]</scope>
    <source>
        <strain evidence="1">Alpha-2009</strain>
        <tissue evidence="1">Whole body</tissue>
    </source>
</reference>
<dbReference type="AlphaFoldDB" id="A0AAW2EKY4"/>
<dbReference type="Proteomes" id="UP001430953">
    <property type="component" value="Unassembled WGS sequence"/>
</dbReference>
<name>A0AAW2EKY4_9HYME</name>
<evidence type="ECO:0000313" key="1">
    <source>
        <dbReference type="EMBL" id="KAL0102312.1"/>
    </source>
</evidence>
<accession>A0AAW2EKY4</accession>
<evidence type="ECO:0000313" key="2">
    <source>
        <dbReference type="Proteomes" id="UP001430953"/>
    </source>
</evidence>
<keyword evidence="2" id="KW-1185">Reference proteome</keyword>
<comment type="caution">
    <text evidence="1">The sequence shown here is derived from an EMBL/GenBank/DDBJ whole genome shotgun (WGS) entry which is preliminary data.</text>
</comment>
<evidence type="ECO:0008006" key="3">
    <source>
        <dbReference type="Google" id="ProtNLM"/>
    </source>
</evidence>